<proteinExistence type="inferred from homology"/>
<feature type="transmembrane region" description="Helical" evidence="9">
    <location>
        <begin position="26"/>
        <end position="49"/>
    </location>
</feature>
<evidence type="ECO:0000256" key="2">
    <source>
        <dbReference type="ARBA" id="ARBA00022448"/>
    </source>
</evidence>
<dbReference type="InterPro" id="IPR007387">
    <property type="entry name" value="TRAP_DctQ"/>
</dbReference>
<comment type="caution">
    <text evidence="11">The sequence shown here is derived from an EMBL/GenBank/DDBJ whole genome shotgun (WGS) entry which is preliminary data.</text>
</comment>
<evidence type="ECO:0000256" key="5">
    <source>
        <dbReference type="ARBA" id="ARBA00022692"/>
    </source>
</evidence>
<dbReference type="GO" id="GO:0022857">
    <property type="term" value="F:transmembrane transporter activity"/>
    <property type="evidence" value="ECO:0007669"/>
    <property type="project" value="UniProtKB-UniRule"/>
</dbReference>
<name>A0A934MJV4_9HYPH</name>
<keyword evidence="6 9" id="KW-1133">Transmembrane helix</keyword>
<keyword evidence="12" id="KW-1185">Reference proteome</keyword>
<comment type="subunit">
    <text evidence="9">The complex comprises the extracytoplasmic solute receptor protein and the two transmembrane proteins.</text>
</comment>
<reference evidence="11" key="1">
    <citation type="submission" date="2020-12" db="EMBL/GenBank/DDBJ databases">
        <title>Bacterial taxonomy.</title>
        <authorList>
            <person name="Pan X."/>
        </authorList>
    </citation>
    <scope>NUCLEOTIDE SEQUENCE</scope>
    <source>
        <strain evidence="11">B2012</strain>
    </source>
</reference>
<protein>
    <recommendedName>
        <fullName evidence="9">TRAP transporter small permease protein</fullName>
    </recommendedName>
</protein>
<evidence type="ECO:0000256" key="4">
    <source>
        <dbReference type="ARBA" id="ARBA00022519"/>
    </source>
</evidence>
<feature type="domain" description="Tripartite ATP-independent periplasmic transporters DctQ component" evidence="10">
    <location>
        <begin position="41"/>
        <end position="164"/>
    </location>
</feature>
<keyword evidence="7 9" id="KW-0472">Membrane</keyword>
<evidence type="ECO:0000256" key="6">
    <source>
        <dbReference type="ARBA" id="ARBA00022989"/>
    </source>
</evidence>
<dbReference type="GO" id="GO:0015740">
    <property type="term" value="P:C4-dicarboxylate transport"/>
    <property type="evidence" value="ECO:0007669"/>
    <property type="project" value="TreeGrafter"/>
</dbReference>
<keyword evidence="2 9" id="KW-0813">Transport</keyword>
<evidence type="ECO:0000256" key="3">
    <source>
        <dbReference type="ARBA" id="ARBA00022475"/>
    </source>
</evidence>
<comment type="subcellular location">
    <subcellularLocation>
        <location evidence="1 9">Cell inner membrane</location>
        <topology evidence="1 9">Multi-pass membrane protein</topology>
    </subcellularLocation>
</comment>
<dbReference type="PANTHER" id="PTHR35011:SF10">
    <property type="entry name" value="TRAP TRANSPORTER SMALL PERMEASE PROTEIN"/>
    <property type="match status" value="1"/>
</dbReference>
<evidence type="ECO:0000256" key="7">
    <source>
        <dbReference type="ARBA" id="ARBA00023136"/>
    </source>
</evidence>
<dbReference type="PANTHER" id="PTHR35011">
    <property type="entry name" value="2,3-DIKETO-L-GULONATE TRAP TRANSPORTER SMALL PERMEASE PROTEIN YIAM"/>
    <property type="match status" value="1"/>
</dbReference>
<keyword evidence="5 9" id="KW-0812">Transmembrane</keyword>
<dbReference type="AlphaFoldDB" id="A0A934MJV4"/>
<dbReference type="InterPro" id="IPR055348">
    <property type="entry name" value="DctQ"/>
</dbReference>
<evidence type="ECO:0000313" key="12">
    <source>
        <dbReference type="Proteomes" id="UP000609531"/>
    </source>
</evidence>
<dbReference type="EMBL" id="JAEKJA010000003">
    <property type="protein sequence ID" value="MBJ3774914.1"/>
    <property type="molecule type" value="Genomic_DNA"/>
</dbReference>
<evidence type="ECO:0000256" key="9">
    <source>
        <dbReference type="RuleBase" id="RU369079"/>
    </source>
</evidence>
<evidence type="ECO:0000313" key="11">
    <source>
        <dbReference type="EMBL" id="MBJ3774914.1"/>
    </source>
</evidence>
<dbReference type="Pfam" id="PF04290">
    <property type="entry name" value="DctQ"/>
    <property type="match status" value="1"/>
</dbReference>
<comment type="similarity">
    <text evidence="8 9">Belongs to the TRAP transporter small permease family.</text>
</comment>
<comment type="function">
    <text evidence="9">Part of the tripartite ATP-independent periplasmic (TRAP) transport system.</text>
</comment>
<keyword evidence="4 9" id="KW-0997">Cell inner membrane</keyword>
<accession>A0A934MJV4</accession>
<dbReference type="RefSeq" id="WP_198880820.1">
    <property type="nucleotide sequence ID" value="NZ_JAEKJA010000003.1"/>
</dbReference>
<feature type="transmembrane region" description="Helical" evidence="9">
    <location>
        <begin position="99"/>
        <end position="118"/>
    </location>
</feature>
<keyword evidence="3" id="KW-1003">Cell membrane</keyword>
<organism evidence="11 12">
    <name type="scientific">Acuticoccus mangrovi</name>
    <dbReference type="NCBI Taxonomy" id="2796142"/>
    <lineage>
        <taxon>Bacteria</taxon>
        <taxon>Pseudomonadati</taxon>
        <taxon>Pseudomonadota</taxon>
        <taxon>Alphaproteobacteria</taxon>
        <taxon>Hyphomicrobiales</taxon>
        <taxon>Amorphaceae</taxon>
        <taxon>Acuticoccus</taxon>
    </lineage>
</organism>
<feature type="transmembrane region" description="Helical" evidence="9">
    <location>
        <begin position="61"/>
        <end position="78"/>
    </location>
</feature>
<dbReference type="GO" id="GO:0005886">
    <property type="term" value="C:plasma membrane"/>
    <property type="evidence" value="ECO:0007669"/>
    <property type="project" value="UniProtKB-SubCell"/>
</dbReference>
<gene>
    <name evidence="11" type="ORF">JCR33_04400</name>
</gene>
<dbReference type="Proteomes" id="UP000609531">
    <property type="component" value="Unassembled WGS sequence"/>
</dbReference>
<evidence type="ECO:0000259" key="10">
    <source>
        <dbReference type="Pfam" id="PF04290"/>
    </source>
</evidence>
<evidence type="ECO:0000256" key="8">
    <source>
        <dbReference type="ARBA" id="ARBA00038436"/>
    </source>
</evidence>
<sequence>MSPRDMPIGGDILATLSAASHKLVRLLLGLVLLAMTLANALNAGARYLFGTQMRGTDELLAFSQVGIVMLGLAVVTAERRHLAVDLFPAKSPINALRRLVLSLVTFAATLYAAIQSYAFVERMAAFGSKSMGLGVPMVIPHALVFVGFALTAAVALATALADARALVSEESRR</sequence>
<feature type="transmembrane region" description="Helical" evidence="9">
    <location>
        <begin position="138"/>
        <end position="163"/>
    </location>
</feature>
<evidence type="ECO:0000256" key="1">
    <source>
        <dbReference type="ARBA" id="ARBA00004429"/>
    </source>
</evidence>